<keyword evidence="1" id="KW-0812">Transmembrane</keyword>
<keyword evidence="1" id="KW-1133">Transmembrane helix</keyword>
<dbReference type="AlphaFoldDB" id="X1U8J7"/>
<evidence type="ECO:0000259" key="2">
    <source>
        <dbReference type="PROSITE" id="PS50850"/>
    </source>
</evidence>
<dbReference type="GO" id="GO:0022857">
    <property type="term" value="F:transmembrane transporter activity"/>
    <property type="evidence" value="ECO:0007669"/>
    <property type="project" value="InterPro"/>
</dbReference>
<dbReference type="EMBL" id="BARW01024072">
    <property type="protein sequence ID" value="GAI88629.1"/>
    <property type="molecule type" value="Genomic_DNA"/>
</dbReference>
<feature type="non-terminal residue" evidence="3">
    <location>
        <position position="1"/>
    </location>
</feature>
<sequence>PHVFLVTTFPTRFHEHKLVAAAAGFIDGWGYIGAIAIGVLVPFLLDQTGSWTSVFYFWAAVSFVIVALVMFVYIGTRKKGLFGSEKAG</sequence>
<dbReference type="InterPro" id="IPR036259">
    <property type="entry name" value="MFS_trans_sf"/>
</dbReference>
<feature type="transmembrane region" description="Helical" evidence="1">
    <location>
        <begin position="55"/>
        <end position="76"/>
    </location>
</feature>
<dbReference type="InterPro" id="IPR020846">
    <property type="entry name" value="MFS_dom"/>
</dbReference>
<evidence type="ECO:0000256" key="1">
    <source>
        <dbReference type="SAM" id="Phobius"/>
    </source>
</evidence>
<feature type="transmembrane region" description="Helical" evidence="1">
    <location>
        <begin position="18"/>
        <end position="43"/>
    </location>
</feature>
<dbReference type="Gene3D" id="1.20.1250.20">
    <property type="entry name" value="MFS general substrate transporter like domains"/>
    <property type="match status" value="1"/>
</dbReference>
<comment type="caution">
    <text evidence="3">The sequence shown here is derived from an EMBL/GenBank/DDBJ whole genome shotgun (WGS) entry which is preliminary data.</text>
</comment>
<name>X1U8J7_9ZZZZ</name>
<evidence type="ECO:0000313" key="3">
    <source>
        <dbReference type="EMBL" id="GAI88629.1"/>
    </source>
</evidence>
<keyword evidence="1" id="KW-0472">Membrane</keyword>
<accession>X1U8J7</accession>
<dbReference type="SUPFAM" id="SSF103473">
    <property type="entry name" value="MFS general substrate transporter"/>
    <property type="match status" value="1"/>
</dbReference>
<reference evidence="3" key="1">
    <citation type="journal article" date="2014" name="Front. Microbiol.">
        <title>High frequency of phylogenetically diverse reductive dehalogenase-homologous genes in deep subseafloor sedimentary metagenomes.</title>
        <authorList>
            <person name="Kawai M."/>
            <person name="Futagami T."/>
            <person name="Toyoda A."/>
            <person name="Takaki Y."/>
            <person name="Nishi S."/>
            <person name="Hori S."/>
            <person name="Arai W."/>
            <person name="Tsubouchi T."/>
            <person name="Morono Y."/>
            <person name="Uchiyama I."/>
            <person name="Ito T."/>
            <person name="Fujiyama A."/>
            <person name="Inagaki F."/>
            <person name="Takami H."/>
        </authorList>
    </citation>
    <scope>NUCLEOTIDE SEQUENCE</scope>
    <source>
        <strain evidence="3">Expedition CK06-06</strain>
    </source>
</reference>
<proteinExistence type="predicted"/>
<protein>
    <recommendedName>
        <fullName evidence="2">Major facilitator superfamily (MFS) profile domain-containing protein</fullName>
    </recommendedName>
</protein>
<feature type="domain" description="Major facilitator superfamily (MFS) profile" evidence="2">
    <location>
        <begin position="1"/>
        <end position="77"/>
    </location>
</feature>
<organism evidence="3">
    <name type="scientific">marine sediment metagenome</name>
    <dbReference type="NCBI Taxonomy" id="412755"/>
    <lineage>
        <taxon>unclassified sequences</taxon>
        <taxon>metagenomes</taxon>
        <taxon>ecological metagenomes</taxon>
    </lineage>
</organism>
<dbReference type="PROSITE" id="PS50850">
    <property type="entry name" value="MFS"/>
    <property type="match status" value="1"/>
</dbReference>
<gene>
    <name evidence="3" type="ORF">S12H4_39771</name>
</gene>